<proteinExistence type="predicted"/>
<gene>
    <name evidence="1" type="ORF">ACFQT0_13495</name>
</gene>
<organism evidence="1 2">
    <name type="scientific">Hymenobacter humi</name>
    <dbReference type="NCBI Taxonomy" id="1411620"/>
    <lineage>
        <taxon>Bacteria</taxon>
        <taxon>Pseudomonadati</taxon>
        <taxon>Bacteroidota</taxon>
        <taxon>Cytophagia</taxon>
        <taxon>Cytophagales</taxon>
        <taxon>Hymenobacteraceae</taxon>
        <taxon>Hymenobacter</taxon>
    </lineage>
</organism>
<evidence type="ECO:0000313" key="1">
    <source>
        <dbReference type="EMBL" id="MFC7668279.1"/>
    </source>
</evidence>
<name>A0ABW2U767_9BACT</name>
<evidence type="ECO:0000313" key="2">
    <source>
        <dbReference type="Proteomes" id="UP001596513"/>
    </source>
</evidence>
<dbReference type="Proteomes" id="UP001596513">
    <property type="component" value="Unassembled WGS sequence"/>
</dbReference>
<keyword evidence="2" id="KW-1185">Reference proteome</keyword>
<dbReference type="RefSeq" id="WP_380203463.1">
    <property type="nucleotide sequence ID" value="NZ_JBHTEK010000001.1"/>
</dbReference>
<accession>A0ABW2U767</accession>
<protein>
    <submittedName>
        <fullName evidence="1">Uncharacterized protein</fullName>
    </submittedName>
</protein>
<comment type="caution">
    <text evidence="1">The sequence shown here is derived from an EMBL/GenBank/DDBJ whole genome shotgun (WGS) entry which is preliminary data.</text>
</comment>
<dbReference type="EMBL" id="JBHTEK010000001">
    <property type="protein sequence ID" value="MFC7668279.1"/>
    <property type="molecule type" value="Genomic_DNA"/>
</dbReference>
<sequence>MTTTALPTSLLLNGREFSYAAIRQYPAQARCAGERLRSQGAGFHSAVAQRHPGI</sequence>
<reference evidence="2" key="1">
    <citation type="journal article" date="2019" name="Int. J. Syst. Evol. Microbiol.">
        <title>The Global Catalogue of Microorganisms (GCM) 10K type strain sequencing project: providing services to taxonomists for standard genome sequencing and annotation.</title>
        <authorList>
            <consortium name="The Broad Institute Genomics Platform"/>
            <consortium name="The Broad Institute Genome Sequencing Center for Infectious Disease"/>
            <person name="Wu L."/>
            <person name="Ma J."/>
        </authorList>
    </citation>
    <scope>NUCLEOTIDE SEQUENCE [LARGE SCALE GENOMIC DNA]</scope>
    <source>
        <strain evidence="2">JCM 19635</strain>
    </source>
</reference>